<feature type="compositionally biased region" description="Basic residues" evidence="1">
    <location>
        <begin position="152"/>
        <end position="162"/>
    </location>
</feature>
<sequence length="162" mass="16374">MDPKRCNELRVKATAKAQGHEVEAASAGNRANAAASAASTTTSGGAGGRRGGSWGAGPGPVKGWARGEAGPVGVGRTDSLGDASAPFGALNGEGGVGIPADVAVAERPAAPALRSGRKDRRRGRDPGRAPDPVPPYDVVRDIQGRSREVRGRVRRPVRGPSA</sequence>
<name>A0ABN6QP89_STRNI</name>
<feature type="compositionally biased region" description="Basic and acidic residues" evidence="1">
    <location>
        <begin position="138"/>
        <end position="151"/>
    </location>
</feature>
<evidence type="ECO:0000313" key="3">
    <source>
        <dbReference type="Proteomes" id="UP001059597"/>
    </source>
</evidence>
<proteinExistence type="predicted"/>
<feature type="region of interest" description="Disordered" evidence="1">
    <location>
        <begin position="13"/>
        <end position="162"/>
    </location>
</feature>
<reference evidence="2" key="1">
    <citation type="submission" date="2022-06" db="EMBL/GenBank/DDBJ databases">
        <title>Complete genome sequence of Streptomyces nigrescens HEK616.</title>
        <authorList>
            <person name="Asamizu S."/>
            <person name="Onaka H."/>
        </authorList>
    </citation>
    <scope>NUCLEOTIDE SEQUENCE</scope>
    <source>
        <strain evidence="2">HEK616</strain>
    </source>
</reference>
<evidence type="ECO:0000256" key="1">
    <source>
        <dbReference type="SAM" id="MobiDB-lite"/>
    </source>
</evidence>
<dbReference type="Proteomes" id="UP001059597">
    <property type="component" value="Chromosome"/>
</dbReference>
<organism evidence="2 3">
    <name type="scientific">Streptomyces nigrescens</name>
    <dbReference type="NCBI Taxonomy" id="1920"/>
    <lineage>
        <taxon>Bacteria</taxon>
        <taxon>Bacillati</taxon>
        <taxon>Actinomycetota</taxon>
        <taxon>Actinomycetes</taxon>
        <taxon>Kitasatosporales</taxon>
        <taxon>Streptomycetaceae</taxon>
        <taxon>Streptomyces</taxon>
    </lineage>
</organism>
<accession>A0ABN6QP89</accession>
<evidence type="ECO:0000313" key="2">
    <source>
        <dbReference type="EMBL" id="BDM67994.1"/>
    </source>
</evidence>
<gene>
    <name evidence="2" type="ORF">HEK616_14810</name>
</gene>
<feature type="compositionally biased region" description="Low complexity" evidence="1">
    <location>
        <begin position="24"/>
        <end position="43"/>
    </location>
</feature>
<dbReference type="EMBL" id="AP026073">
    <property type="protein sequence ID" value="BDM67994.1"/>
    <property type="molecule type" value="Genomic_DNA"/>
</dbReference>
<protein>
    <submittedName>
        <fullName evidence="2">Uncharacterized protein</fullName>
    </submittedName>
</protein>
<feature type="compositionally biased region" description="Gly residues" evidence="1">
    <location>
        <begin position="44"/>
        <end position="60"/>
    </location>
</feature>
<keyword evidence="3" id="KW-1185">Reference proteome</keyword>